<name>A0A7J7HHD6_CAMSI</name>
<feature type="region of interest" description="Disordered" evidence="1">
    <location>
        <begin position="57"/>
        <end position="87"/>
    </location>
</feature>
<feature type="compositionally biased region" description="Basic residues" evidence="1">
    <location>
        <begin position="64"/>
        <end position="74"/>
    </location>
</feature>
<evidence type="ECO:0000313" key="2">
    <source>
        <dbReference type="EMBL" id="KAF5951681.1"/>
    </source>
</evidence>
<accession>A0A7J7HHD6</accession>
<gene>
    <name evidence="2" type="ORF">HYC85_009625</name>
</gene>
<evidence type="ECO:0000256" key="1">
    <source>
        <dbReference type="SAM" id="MobiDB-lite"/>
    </source>
</evidence>
<protein>
    <submittedName>
        <fullName evidence="2">Uncharacterized protein</fullName>
    </submittedName>
</protein>
<reference evidence="2 3" key="2">
    <citation type="submission" date="2020-07" db="EMBL/GenBank/DDBJ databases">
        <title>Genome assembly of wild tea tree DASZ reveals pedigree and selection history of tea varieties.</title>
        <authorList>
            <person name="Zhang W."/>
        </authorList>
    </citation>
    <scope>NUCLEOTIDE SEQUENCE [LARGE SCALE GENOMIC DNA]</scope>
    <source>
        <strain evidence="3">cv. G240</strain>
        <tissue evidence="2">Leaf</tissue>
    </source>
</reference>
<feature type="compositionally biased region" description="Basic and acidic residues" evidence="1">
    <location>
        <begin position="75"/>
        <end position="87"/>
    </location>
</feature>
<evidence type="ECO:0000313" key="3">
    <source>
        <dbReference type="Proteomes" id="UP000593564"/>
    </source>
</evidence>
<dbReference type="EMBL" id="JACBKZ010000004">
    <property type="protein sequence ID" value="KAF5951681.1"/>
    <property type="molecule type" value="Genomic_DNA"/>
</dbReference>
<keyword evidence="3" id="KW-1185">Reference proteome</keyword>
<dbReference type="AlphaFoldDB" id="A0A7J7HHD6"/>
<organism evidence="2 3">
    <name type="scientific">Camellia sinensis</name>
    <name type="common">Tea plant</name>
    <name type="synonym">Thea sinensis</name>
    <dbReference type="NCBI Taxonomy" id="4442"/>
    <lineage>
        <taxon>Eukaryota</taxon>
        <taxon>Viridiplantae</taxon>
        <taxon>Streptophyta</taxon>
        <taxon>Embryophyta</taxon>
        <taxon>Tracheophyta</taxon>
        <taxon>Spermatophyta</taxon>
        <taxon>Magnoliopsida</taxon>
        <taxon>eudicotyledons</taxon>
        <taxon>Gunneridae</taxon>
        <taxon>Pentapetalae</taxon>
        <taxon>asterids</taxon>
        <taxon>Ericales</taxon>
        <taxon>Theaceae</taxon>
        <taxon>Camellia</taxon>
    </lineage>
</organism>
<sequence length="308" mass="34698">MIVIAIHHHCNPHDQIAAIATPSSSDLGFLVVVTEMDELRERKRRVRYSGGSTGRRFWNERRRGSGGRRGKRDRAHRESEREERKRERELENIKAFGKEIARRRLPAMVRAIMVKRYDGFTFGLAFSTKESFIFNKTQLSPCDRRLFLAGSTAQLAMFRPKVGEISLLTLNGTQFNPNMTGGYMVAFAGRQYAARSVPIFVVDMTNTVTSFTLVLEFQKGTLQNLYWKKFGCASCTGKSVTAIPTSNCKGSGGAVDCNLGIQLAFSGTDKNEEVLNSWYEVANLRQYSLFALYSNLRETLTGPFGNLF</sequence>
<dbReference type="Proteomes" id="UP000593564">
    <property type="component" value="Unassembled WGS sequence"/>
</dbReference>
<comment type="caution">
    <text evidence="2">The sequence shown here is derived from an EMBL/GenBank/DDBJ whole genome shotgun (WGS) entry which is preliminary data.</text>
</comment>
<proteinExistence type="predicted"/>
<reference evidence="3" key="1">
    <citation type="journal article" date="2020" name="Nat. Commun.">
        <title>Genome assembly of wild tea tree DASZ reveals pedigree and selection history of tea varieties.</title>
        <authorList>
            <person name="Zhang W."/>
            <person name="Zhang Y."/>
            <person name="Qiu H."/>
            <person name="Guo Y."/>
            <person name="Wan H."/>
            <person name="Zhang X."/>
            <person name="Scossa F."/>
            <person name="Alseekh S."/>
            <person name="Zhang Q."/>
            <person name="Wang P."/>
            <person name="Xu L."/>
            <person name="Schmidt M.H."/>
            <person name="Jia X."/>
            <person name="Li D."/>
            <person name="Zhu A."/>
            <person name="Guo F."/>
            <person name="Chen W."/>
            <person name="Ni D."/>
            <person name="Usadel B."/>
            <person name="Fernie A.R."/>
            <person name="Wen W."/>
        </authorList>
    </citation>
    <scope>NUCLEOTIDE SEQUENCE [LARGE SCALE GENOMIC DNA]</scope>
    <source>
        <strain evidence="3">cv. G240</strain>
    </source>
</reference>